<evidence type="ECO:0000313" key="2">
    <source>
        <dbReference type="Proteomes" id="UP000195521"/>
    </source>
</evidence>
<protein>
    <submittedName>
        <fullName evidence="1">Ribonuclease H2 subunit C</fullName>
    </submittedName>
</protein>
<dbReference type="AlphaFoldDB" id="A0A1Y1JCJ2"/>
<keyword evidence="2" id="KW-1185">Reference proteome</keyword>
<proteinExistence type="predicted"/>
<dbReference type="GO" id="GO:0032299">
    <property type="term" value="C:ribonuclease H2 complex"/>
    <property type="evidence" value="ECO:0007669"/>
    <property type="project" value="InterPro"/>
</dbReference>
<gene>
    <name evidence="1" type="ORF">PGO_071310</name>
</gene>
<sequence>MNSFFCEDTKEEEQLLQKILQVKQDNLPDIIQEIITKKCLSKNISKNEPENVKLEIGEKNDSVLKNHKCNTKEVVQRDEEVNLDGANCTNDVDGKDDAWRVNEELLKTELNTNIFTFHVKKNGIINADTFFLPYKSEDDKDIITMYTYNYNYYDVYTENIEATNKLFHANKRRLHNETPDNEVIHKKIKIKQEKGEEQSDSEPAHEWMDKFKESEIIEPSLQKHEKTTRQNVCTNIKQGLILTNSGHAKEKTNFQKFLSHFRGRLFIGCNVIYSFFKSKTYLATIQNSEIQEGDDGQNCHDDPNFVNKKIQTYNLIKNAIYWKQDEYPDVSDSNIQKFMFLLLIPALCNNKEEHEITTDVIF</sequence>
<dbReference type="OrthoDB" id="370745at2759"/>
<dbReference type="InterPro" id="IPR013924">
    <property type="entry name" value="RNase_H2_suC"/>
</dbReference>
<evidence type="ECO:0000313" key="1">
    <source>
        <dbReference type="EMBL" id="GAW80216.1"/>
    </source>
</evidence>
<dbReference type="OMA" id="NADTFFI"/>
<reference evidence="2" key="1">
    <citation type="submission" date="2017-04" db="EMBL/GenBank/DDBJ databases">
        <title>Plasmodium gonderi genome.</title>
        <authorList>
            <person name="Arisue N."/>
            <person name="Honma H."/>
            <person name="Kawai S."/>
            <person name="Tougan T."/>
            <person name="Tanabe K."/>
            <person name="Horii T."/>
        </authorList>
    </citation>
    <scope>NUCLEOTIDE SEQUENCE [LARGE SCALE GENOMIC DNA]</scope>
    <source>
        <strain evidence="2">ATCC 30045</strain>
    </source>
</reference>
<dbReference type="RefSeq" id="XP_028542805.1">
    <property type="nucleotide sequence ID" value="XM_028687004.1"/>
</dbReference>
<accession>A0A1Y1JCJ2</accession>
<comment type="caution">
    <text evidence="1">The sequence shown here is derived from an EMBL/GenBank/DDBJ whole genome shotgun (WGS) entry which is preliminary data.</text>
</comment>
<dbReference type="GO" id="GO:0006401">
    <property type="term" value="P:RNA catabolic process"/>
    <property type="evidence" value="ECO:0007669"/>
    <property type="project" value="InterPro"/>
</dbReference>
<name>A0A1Y1JCJ2_PLAGO</name>
<organism evidence="1 2">
    <name type="scientific">Plasmodium gonderi</name>
    <dbReference type="NCBI Taxonomy" id="77519"/>
    <lineage>
        <taxon>Eukaryota</taxon>
        <taxon>Sar</taxon>
        <taxon>Alveolata</taxon>
        <taxon>Apicomplexa</taxon>
        <taxon>Aconoidasida</taxon>
        <taxon>Haemosporida</taxon>
        <taxon>Plasmodiidae</taxon>
        <taxon>Plasmodium</taxon>
        <taxon>Plasmodium (Plasmodium)</taxon>
    </lineage>
</organism>
<dbReference type="EMBL" id="BDQF01000008">
    <property type="protein sequence ID" value="GAW80216.1"/>
    <property type="molecule type" value="Genomic_DNA"/>
</dbReference>
<dbReference type="GeneID" id="39746929"/>
<dbReference type="Proteomes" id="UP000195521">
    <property type="component" value="Unassembled WGS sequence"/>
</dbReference>
<dbReference type="Pfam" id="PF08615">
    <property type="entry name" value="RNase_H2_suC"/>
    <property type="match status" value="1"/>
</dbReference>